<dbReference type="AlphaFoldDB" id="X1D2B8"/>
<evidence type="ECO:0000313" key="1">
    <source>
        <dbReference type="EMBL" id="GAG99257.1"/>
    </source>
</evidence>
<gene>
    <name evidence="1" type="ORF">S01H4_51413</name>
</gene>
<accession>X1D2B8</accession>
<proteinExistence type="predicted"/>
<feature type="non-terminal residue" evidence="1">
    <location>
        <position position="1"/>
    </location>
</feature>
<organism evidence="1">
    <name type="scientific">marine sediment metagenome</name>
    <dbReference type="NCBI Taxonomy" id="412755"/>
    <lineage>
        <taxon>unclassified sequences</taxon>
        <taxon>metagenomes</taxon>
        <taxon>ecological metagenomes</taxon>
    </lineage>
</organism>
<reference evidence="1" key="1">
    <citation type="journal article" date="2014" name="Front. Microbiol.">
        <title>High frequency of phylogenetically diverse reductive dehalogenase-homologous genes in deep subseafloor sedimentary metagenomes.</title>
        <authorList>
            <person name="Kawai M."/>
            <person name="Futagami T."/>
            <person name="Toyoda A."/>
            <person name="Takaki Y."/>
            <person name="Nishi S."/>
            <person name="Hori S."/>
            <person name="Arai W."/>
            <person name="Tsubouchi T."/>
            <person name="Morono Y."/>
            <person name="Uchiyama I."/>
            <person name="Ito T."/>
            <person name="Fujiyama A."/>
            <person name="Inagaki F."/>
            <person name="Takami H."/>
        </authorList>
    </citation>
    <scope>NUCLEOTIDE SEQUENCE</scope>
    <source>
        <strain evidence="1">Expedition CK06-06</strain>
    </source>
</reference>
<protein>
    <submittedName>
        <fullName evidence="1">Uncharacterized protein</fullName>
    </submittedName>
</protein>
<dbReference type="EMBL" id="BART01029274">
    <property type="protein sequence ID" value="GAG99257.1"/>
    <property type="molecule type" value="Genomic_DNA"/>
</dbReference>
<sequence>AGINSNASCPYGRLAHFHIRRSVCSYDENVYVRETFVVG</sequence>
<comment type="caution">
    <text evidence="1">The sequence shown here is derived from an EMBL/GenBank/DDBJ whole genome shotgun (WGS) entry which is preliminary data.</text>
</comment>
<name>X1D2B8_9ZZZZ</name>